<feature type="compositionally biased region" description="Basic and acidic residues" evidence="6">
    <location>
        <begin position="130"/>
        <end position="139"/>
    </location>
</feature>
<evidence type="ECO:0000256" key="5">
    <source>
        <dbReference type="ARBA" id="ARBA00023242"/>
    </source>
</evidence>
<dbReference type="PANTHER" id="PTHR11089">
    <property type="entry name" value="GTP-BINDING PROTEIN-RELATED"/>
    <property type="match status" value="1"/>
</dbReference>
<evidence type="ECO:0000259" key="7">
    <source>
        <dbReference type="PROSITE" id="PS51721"/>
    </source>
</evidence>
<evidence type="ECO:0000256" key="4">
    <source>
        <dbReference type="ARBA" id="ARBA00023134"/>
    </source>
</evidence>
<feature type="compositionally biased region" description="Low complexity" evidence="6">
    <location>
        <begin position="74"/>
        <end position="85"/>
    </location>
</feature>
<keyword evidence="2" id="KW-0547">Nucleotide-binding</keyword>
<dbReference type="PANTHER" id="PTHR11089:SF30">
    <property type="entry name" value="GUANINE NUCLEOTIDE-BINDING PROTEIN-LIKE 3 HOMOLOG"/>
    <property type="match status" value="1"/>
</dbReference>
<feature type="region of interest" description="Disordered" evidence="6">
    <location>
        <begin position="544"/>
        <end position="586"/>
    </location>
</feature>
<evidence type="ECO:0000313" key="9">
    <source>
        <dbReference type="Proteomes" id="UP001385951"/>
    </source>
</evidence>
<sequence>MGRNKSRKHEVPLKSKLKKDPGVPRLPDLKVRNAEKQKIRHAQPPSHNPDGDAVMASEPTLSSLAALAAAASSSSSLDLDPSSSTGQKSKYQTKEQARRHFVRTLHKVIDESDIVLLVLDARDPDGCRSRLVEEEGEKKRSGRQKTHFRTQQNRSSDLVPASNAQAWLKYLRQTTPTLPFRSVSSSTSSSLSTATSPALIRLLKAYRPSSKQSITVGVVGYPNVGKSSLVNALKRVKVCPVAAQPGHTTTLQTIHLERGVKIVDSPGVIFDDDNDMELNKLNKGERKASTSIKLRNVMRVEDVEDPIEVVEEILGRVDPETIQKLYKLPLSPDGQPQTDFGTTLEFLTMLAMTSGRLLKGGTPDILGAARHVLNDWNHQKIPYHSNPPVVHPSLIPSTVPTSSGEQVVAPGAENVGQARIVTEYSQAFSVEGLFGMADQGAFGGGSVPDEEDMAIEDEVQAMDMPMDEDANKMVEDSPNKSLKRGRSPSPTPEPHTRGVQIQRVGSPSAIRQPKRMRKSHASDPIAASTFASMEHANPLNRRALKKDRKRTRRAERTRVGGGIGEAGLGGNGGGMEVDDEDRGPGGIGLGLGGTFFSSLSSMEVA</sequence>
<organism evidence="8 9">
    <name type="scientific">Cerrena zonata</name>
    <dbReference type="NCBI Taxonomy" id="2478898"/>
    <lineage>
        <taxon>Eukaryota</taxon>
        <taxon>Fungi</taxon>
        <taxon>Dikarya</taxon>
        <taxon>Basidiomycota</taxon>
        <taxon>Agaricomycotina</taxon>
        <taxon>Agaricomycetes</taxon>
        <taxon>Polyporales</taxon>
        <taxon>Cerrenaceae</taxon>
        <taxon>Cerrena</taxon>
    </lineage>
</organism>
<dbReference type="InterPro" id="IPR050755">
    <property type="entry name" value="TRAFAC_YlqF/YawG_RiboMat"/>
</dbReference>
<dbReference type="GO" id="GO:0005525">
    <property type="term" value="F:GTP binding"/>
    <property type="evidence" value="ECO:0007669"/>
    <property type="project" value="UniProtKB-KW"/>
</dbReference>
<dbReference type="SUPFAM" id="SSF52540">
    <property type="entry name" value="P-loop containing nucleoside triphosphate hydrolases"/>
    <property type="match status" value="1"/>
</dbReference>
<dbReference type="AlphaFoldDB" id="A0AAW0G6Z5"/>
<feature type="region of interest" description="Disordered" evidence="6">
    <location>
        <begin position="470"/>
        <end position="523"/>
    </location>
</feature>
<evidence type="ECO:0000313" key="8">
    <source>
        <dbReference type="EMBL" id="KAK7687184.1"/>
    </source>
</evidence>
<protein>
    <recommendedName>
        <fullName evidence="7">CP-type G domain-containing protein</fullName>
    </recommendedName>
</protein>
<feature type="region of interest" description="Disordered" evidence="6">
    <location>
        <begin position="130"/>
        <end position="156"/>
    </location>
</feature>
<dbReference type="Pfam" id="PF01926">
    <property type="entry name" value="MMR_HSR1"/>
    <property type="match status" value="1"/>
</dbReference>
<keyword evidence="9" id="KW-1185">Reference proteome</keyword>
<keyword evidence="3" id="KW-0175">Coiled coil</keyword>
<feature type="compositionally biased region" description="Gly residues" evidence="6">
    <location>
        <begin position="559"/>
        <end position="575"/>
    </location>
</feature>
<evidence type="ECO:0000256" key="2">
    <source>
        <dbReference type="ARBA" id="ARBA00022741"/>
    </source>
</evidence>
<dbReference type="InterPro" id="IPR006073">
    <property type="entry name" value="GTP-bd"/>
</dbReference>
<dbReference type="FunFam" id="1.10.1580.10:FF:000002">
    <property type="entry name" value="Guanine nucleotide-binding protein-like 3 (nucleolar)-like"/>
    <property type="match status" value="1"/>
</dbReference>
<accession>A0AAW0G6Z5</accession>
<keyword evidence="5" id="KW-0539">Nucleus</keyword>
<proteinExistence type="predicted"/>
<dbReference type="InterPro" id="IPR030378">
    <property type="entry name" value="G_CP_dom"/>
</dbReference>
<feature type="compositionally biased region" description="Basic residues" evidence="6">
    <location>
        <begin position="544"/>
        <end position="555"/>
    </location>
</feature>
<keyword evidence="4" id="KW-0342">GTP-binding</keyword>
<dbReference type="Gene3D" id="3.40.50.300">
    <property type="entry name" value="P-loop containing nucleotide triphosphate hydrolases"/>
    <property type="match status" value="1"/>
</dbReference>
<name>A0AAW0G6Z5_9APHY</name>
<dbReference type="EMBL" id="JASBNA010000014">
    <property type="protein sequence ID" value="KAK7687184.1"/>
    <property type="molecule type" value="Genomic_DNA"/>
</dbReference>
<dbReference type="InterPro" id="IPR023179">
    <property type="entry name" value="GTP-bd_ortho_bundle_sf"/>
</dbReference>
<dbReference type="GO" id="GO:0005730">
    <property type="term" value="C:nucleolus"/>
    <property type="evidence" value="ECO:0007669"/>
    <property type="project" value="TreeGrafter"/>
</dbReference>
<gene>
    <name evidence="8" type="ORF">QCA50_009688</name>
</gene>
<comment type="caution">
    <text evidence="8">The sequence shown here is derived from an EMBL/GenBank/DDBJ whole genome shotgun (WGS) entry which is preliminary data.</text>
</comment>
<evidence type="ECO:0000256" key="3">
    <source>
        <dbReference type="ARBA" id="ARBA00023054"/>
    </source>
</evidence>
<evidence type="ECO:0000256" key="6">
    <source>
        <dbReference type="SAM" id="MobiDB-lite"/>
    </source>
</evidence>
<dbReference type="PROSITE" id="PS51721">
    <property type="entry name" value="G_CP"/>
    <property type="match status" value="1"/>
</dbReference>
<feature type="region of interest" description="Disordered" evidence="6">
    <location>
        <begin position="1"/>
        <end position="58"/>
    </location>
</feature>
<dbReference type="Proteomes" id="UP001385951">
    <property type="component" value="Unassembled WGS sequence"/>
</dbReference>
<feature type="region of interest" description="Disordered" evidence="6">
    <location>
        <begin position="74"/>
        <end position="96"/>
    </location>
</feature>
<feature type="domain" description="CP-type G" evidence="7">
    <location>
        <begin position="102"/>
        <end position="271"/>
    </location>
</feature>
<dbReference type="InterPro" id="IPR027417">
    <property type="entry name" value="P-loop_NTPase"/>
</dbReference>
<feature type="compositionally biased region" description="Basic and acidic residues" evidence="6">
    <location>
        <begin position="9"/>
        <end position="37"/>
    </location>
</feature>
<evidence type="ECO:0000256" key="1">
    <source>
        <dbReference type="ARBA" id="ARBA00004123"/>
    </source>
</evidence>
<dbReference type="Gene3D" id="1.10.1580.10">
    <property type="match status" value="1"/>
</dbReference>
<reference evidence="8 9" key="1">
    <citation type="submission" date="2022-09" db="EMBL/GenBank/DDBJ databases">
        <authorList>
            <person name="Palmer J.M."/>
        </authorList>
    </citation>
    <scope>NUCLEOTIDE SEQUENCE [LARGE SCALE GENOMIC DNA]</scope>
    <source>
        <strain evidence="8 9">DSM 7382</strain>
    </source>
</reference>
<comment type="subcellular location">
    <subcellularLocation>
        <location evidence="1">Nucleus</location>
    </subcellularLocation>
</comment>